<dbReference type="SUPFAM" id="SSF54593">
    <property type="entry name" value="Glyoxalase/Bleomycin resistance protein/Dihydroxybiphenyl dioxygenase"/>
    <property type="match status" value="2"/>
</dbReference>
<proteinExistence type="predicted"/>
<dbReference type="InterPro" id="IPR037523">
    <property type="entry name" value="VOC_core"/>
</dbReference>
<dbReference type="RefSeq" id="WP_172160003.1">
    <property type="nucleotide sequence ID" value="NZ_CP053564.1"/>
</dbReference>
<dbReference type="AlphaFoldDB" id="A0A6M6JHB2"/>
<keyword evidence="4" id="KW-1185">Reference proteome</keyword>
<sequence length="316" mass="33472">MSEACATTANLAQVALCTADIPRTARILVEVLGFADAGGRPRWGADAARIQQLPTGDDTRCMMWWLVGRQELVQLELFHHTSPAQRARRPGWRPSDLGWVRFGVAVADFDATLRRLDAAGLRTLTAPAGVDGARRVCFREPGADAVVEIVEASDPGPALAYAAASVADLEGARRCFGGAFGLEEVEPVHRPEHERLWGLDGARRTCAAFRAGDAVLEVVQYETPAGRPPAADALLSDQGIMNAALGYRDRAGMARATAAATALGATATTAVPEVAGSVYLRLADGLSVEQLLVPAGHDDLYGFVPRALPGSRPLSR</sequence>
<keyword evidence="1" id="KW-0479">Metal-binding</keyword>
<dbReference type="GO" id="GO:0046491">
    <property type="term" value="P:L-methylmalonyl-CoA metabolic process"/>
    <property type="evidence" value="ECO:0007669"/>
    <property type="project" value="TreeGrafter"/>
</dbReference>
<name>A0A6M6JHB2_9PSEU</name>
<dbReference type="GO" id="GO:0046872">
    <property type="term" value="F:metal ion binding"/>
    <property type="evidence" value="ECO:0007669"/>
    <property type="project" value="UniProtKB-KW"/>
</dbReference>
<evidence type="ECO:0000259" key="2">
    <source>
        <dbReference type="PROSITE" id="PS51819"/>
    </source>
</evidence>
<evidence type="ECO:0000313" key="3">
    <source>
        <dbReference type="EMBL" id="QJY47418.1"/>
    </source>
</evidence>
<feature type="domain" description="VOC" evidence="2">
    <location>
        <begin position="10"/>
        <end position="152"/>
    </location>
</feature>
<dbReference type="EMBL" id="CP053564">
    <property type="protein sequence ID" value="QJY47418.1"/>
    <property type="molecule type" value="Genomic_DNA"/>
</dbReference>
<dbReference type="PROSITE" id="PS51819">
    <property type="entry name" value="VOC"/>
    <property type="match status" value="1"/>
</dbReference>
<dbReference type="KEGG" id="pbro:HOP40_17700"/>
<dbReference type="PANTHER" id="PTHR43048:SF6">
    <property type="entry name" value="BLR8189 PROTEIN"/>
    <property type="match status" value="1"/>
</dbReference>
<reference evidence="3 4" key="1">
    <citation type="submission" date="2020-05" db="EMBL/GenBank/DDBJ databases">
        <authorList>
            <person name="Mo P."/>
        </authorList>
    </citation>
    <scope>NUCLEOTIDE SEQUENCE [LARGE SCALE GENOMIC DNA]</scope>
    <source>
        <strain evidence="3 4">Gen01</strain>
    </source>
</reference>
<dbReference type="GO" id="GO:0004493">
    <property type="term" value="F:methylmalonyl-CoA epimerase activity"/>
    <property type="evidence" value="ECO:0007669"/>
    <property type="project" value="TreeGrafter"/>
</dbReference>
<dbReference type="InterPro" id="IPR029068">
    <property type="entry name" value="Glyas_Bleomycin-R_OHBP_Dase"/>
</dbReference>
<evidence type="ECO:0000256" key="1">
    <source>
        <dbReference type="ARBA" id="ARBA00022723"/>
    </source>
</evidence>
<gene>
    <name evidence="3" type="ORF">HOP40_17700</name>
</gene>
<accession>A0A6M6JHB2</accession>
<dbReference type="Gene3D" id="3.10.180.10">
    <property type="entry name" value="2,3-Dihydroxybiphenyl 1,2-Dioxygenase, domain 1"/>
    <property type="match status" value="2"/>
</dbReference>
<protein>
    <recommendedName>
        <fullName evidence="2">VOC domain-containing protein</fullName>
    </recommendedName>
</protein>
<dbReference type="PANTHER" id="PTHR43048">
    <property type="entry name" value="METHYLMALONYL-COA EPIMERASE"/>
    <property type="match status" value="1"/>
</dbReference>
<dbReference type="Proteomes" id="UP000505377">
    <property type="component" value="Chromosome"/>
</dbReference>
<dbReference type="InterPro" id="IPR051785">
    <property type="entry name" value="MMCE/EMCE_epimerase"/>
</dbReference>
<evidence type="ECO:0000313" key="4">
    <source>
        <dbReference type="Proteomes" id="UP000505377"/>
    </source>
</evidence>
<organism evidence="3 4">
    <name type="scientific">Pseudonocardia broussonetiae</name>
    <dbReference type="NCBI Taxonomy" id="2736640"/>
    <lineage>
        <taxon>Bacteria</taxon>
        <taxon>Bacillati</taxon>
        <taxon>Actinomycetota</taxon>
        <taxon>Actinomycetes</taxon>
        <taxon>Pseudonocardiales</taxon>
        <taxon>Pseudonocardiaceae</taxon>
        <taxon>Pseudonocardia</taxon>
    </lineage>
</organism>